<evidence type="ECO:0000313" key="2">
    <source>
        <dbReference type="EMBL" id="SEE48530.1"/>
    </source>
</evidence>
<sequence length="139" mass="15761">MVSAAEHPEWKRGEQIYLRERDAPWRVDEVYKDTGAFVRLSRVEPDGGVGRLRVRIEVLRAYMRAISRPQPERGVQGEFGYRLRATRVGRDISQSELAPLAGLHWTALGHIEAGRRNTSLRVLYDLADALDVAPSELLP</sequence>
<dbReference type="Gene3D" id="1.10.260.40">
    <property type="entry name" value="lambda repressor-like DNA-binding domains"/>
    <property type="match status" value="1"/>
</dbReference>
<reference evidence="3" key="1">
    <citation type="submission" date="2016-10" db="EMBL/GenBank/DDBJ databases">
        <authorList>
            <person name="Varghese N."/>
            <person name="Submissions S."/>
        </authorList>
    </citation>
    <scope>NUCLEOTIDE SEQUENCE [LARGE SCALE GENOMIC DNA]</scope>
    <source>
        <strain evidence="3">DSM 45237</strain>
    </source>
</reference>
<evidence type="ECO:0000313" key="3">
    <source>
        <dbReference type="Proteomes" id="UP000181980"/>
    </source>
</evidence>
<gene>
    <name evidence="2" type="ORF">SAMN04488561_1476</name>
</gene>
<dbReference type="AlphaFoldDB" id="A0A1H5J7Y9"/>
<keyword evidence="2" id="KW-0238">DNA-binding</keyword>
<dbReference type="Pfam" id="PF01381">
    <property type="entry name" value="HTH_3"/>
    <property type="match status" value="1"/>
</dbReference>
<dbReference type="RefSeq" id="WP_216094189.1">
    <property type="nucleotide sequence ID" value="NZ_FNUC01000003.1"/>
</dbReference>
<dbReference type="SMART" id="SM00530">
    <property type="entry name" value="HTH_XRE"/>
    <property type="match status" value="1"/>
</dbReference>
<dbReference type="EMBL" id="FNUC01000003">
    <property type="protein sequence ID" value="SEE48530.1"/>
    <property type="molecule type" value="Genomic_DNA"/>
</dbReference>
<feature type="domain" description="HTH cro/C1-type" evidence="1">
    <location>
        <begin position="83"/>
        <end position="137"/>
    </location>
</feature>
<evidence type="ECO:0000259" key="1">
    <source>
        <dbReference type="PROSITE" id="PS50943"/>
    </source>
</evidence>
<dbReference type="CDD" id="cd00093">
    <property type="entry name" value="HTH_XRE"/>
    <property type="match status" value="1"/>
</dbReference>
<dbReference type="STRING" id="561176.SAMN04488561_1476"/>
<dbReference type="InterPro" id="IPR010982">
    <property type="entry name" value="Lambda_DNA-bd_dom_sf"/>
</dbReference>
<dbReference type="PROSITE" id="PS50943">
    <property type="entry name" value="HTH_CROC1"/>
    <property type="match status" value="1"/>
</dbReference>
<proteinExistence type="predicted"/>
<dbReference type="SUPFAM" id="SSF47413">
    <property type="entry name" value="lambda repressor-like DNA-binding domains"/>
    <property type="match status" value="1"/>
</dbReference>
<dbReference type="Proteomes" id="UP000181980">
    <property type="component" value="Unassembled WGS sequence"/>
</dbReference>
<dbReference type="InterPro" id="IPR001387">
    <property type="entry name" value="Cro/C1-type_HTH"/>
</dbReference>
<keyword evidence="3" id="KW-1185">Reference proteome</keyword>
<protein>
    <submittedName>
        <fullName evidence="2">DNA-binding transcriptional regulator, XRE-family HTH domain</fullName>
    </submittedName>
</protein>
<dbReference type="GO" id="GO:0003677">
    <property type="term" value="F:DNA binding"/>
    <property type="evidence" value="ECO:0007669"/>
    <property type="project" value="UniProtKB-KW"/>
</dbReference>
<organism evidence="2 3">
    <name type="scientific">Jiangella alba</name>
    <dbReference type="NCBI Taxonomy" id="561176"/>
    <lineage>
        <taxon>Bacteria</taxon>
        <taxon>Bacillati</taxon>
        <taxon>Actinomycetota</taxon>
        <taxon>Actinomycetes</taxon>
        <taxon>Jiangellales</taxon>
        <taxon>Jiangellaceae</taxon>
        <taxon>Jiangella</taxon>
    </lineage>
</organism>
<accession>A0A1H5J7Y9</accession>
<name>A0A1H5J7Y9_9ACTN</name>